<organism evidence="1 2">
    <name type="scientific">Smallanthus sonchifolius</name>
    <dbReference type="NCBI Taxonomy" id="185202"/>
    <lineage>
        <taxon>Eukaryota</taxon>
        <taxon>Viridiplantae</taxon>
        <taxon>Streptophyta</taxon>
        <taxon>Embryophyta</taxon>
        <taxon>Tracheophyta</taxon>
        <taxon>Spermatophyta</taxon>
        <taxon>Magnoliopsida</taxon>
        <taxon>eudicotyledons</taxon>
        <taxon>Gunneridae</taxon>
        <taxon>Pentapetalae</taxon>
        <taxon>asterids</taxon>
        <taxon>campanulids</taxon>
        <taxon>Asterales</taxon>
        <taxon>Asteraceae</taxon>
        <taxon>Asteroideae</taxon>
        <taxon>Heliantheae alliance</taxon>
        <taxon>Millerieae</taxon>
        <taxon>Smallanthus</taxon>
    </lineage>
</organism>
<dbReference type="EMBL" id="CM042039">
    <property type="protein sequence ID" value="KAI3726883.1"/>
    <property type="molecule type" value="Genomic_DNA"/>
</dbReference>
<gene>
    <name evidence="1" type="ORF">L1987_66689</name>
</gene>
<sequence>MQEESEKRNFVCISNDKGSVLGEEAKVGTSQKRKLESVFPDQAEGCSKWYSNRVYLSSDGYLCDKPLISSLEEKDGDEPPVVDSKNAYKQVGEILRDQLFLTNKIS</sequence>
<evidence type="ECO:0000313" key="1">
    <source>
        <dbReference type="EMBL" id="KAI3726883.1"/>
    </source>
</evidence>
<dbReference type="Proteomes" id="UP001056120">
    <property type="component" value="Linkage Group LG22"/>
</dbReference>
<accession>A0ACB9BXY9</accession>
<reference evidence="2" key="1">
    <citation type="journal article" date="2022" name="Mol. Ecol. Resour.">
        <title>The genomes of chicory, endive, great burdock and yacon provide insights into Asteraceae palaeo-polyploidization history and plant inulin production.</title>
        <authorList>
            <person name="Fan W."/>
            <person name="Wang S."/>
            <person name="Wang H."/>
            <person name="Wang A."/>
            <person name="Jiang F."/>
            <person name="Liu H."/>
            <person name="Zhao H."/>
            <person name="Xu D."/>
            <person name="Zhang Y."/>
        </authorList>
    </citation>
    <scope>NUCLEOTIDE SEQUENCE [LARGE SCALE GENOMIC DNA]</scope>
    <source>
        <strain evidence="2">cv. Yunnan</strain>
    </source>
</reference>
<reference evidence="1 2" key="2">
    <citation type="journal article" date="2022" name="Mol. Ecol. Resour.">
        <title>The genomes of chicory, endive, great burdock and yacon provide insights into Asteraceae paleo-polyploidization history and plant inulin production.</title>
        <authorList>
            <person name="Fan W."/>
            <person name="Wang S."/>
            <person name="Wang H."/>
            <person name="Wang A."/>
            <person name="Jiang F."/>
            <person name="Liu H."/>
            <person name="Zhao H."/>
            <person name="Xu D."/>
            <person name="Zhang Y."/>
        </authorList>
    </citation>
    <scope>NUCLEOTIDE SEQUENCE [LARGE SCALE GENOMIC DNA]</scope>
    <source>
        <strain evidence="2">cv. Yunnan</strain>
        <tissue evidence="1">Leaves</tissue>
    </source>
</reference>
<evidence type="ECO:0000313" key="2">
    <source>
        <dbReference type="Proteomes" id="UP001056120"/>
    </source>
</evidence>
<protein>
    <submittedName>
        <fullName evidence="1">Uncharacterized protein</fullName>
    </submittedName>
</protein>
<keyword evidence="2" id="KW-1185">Reference proteome</keyword>
<proteinExistence type="predicted"/>
<comment type="caution">
    <text evidence="1">The sequence shown here is derived from an EMBL/GenBank/DDBJ whole genome shotgun (WGS) entry which is preliminary data.</text>
</comment>
<name>A0ACB9BXY9_9ASTR</name>